<dbReference type="SUPFAM" id="SSF48403">
    <property type="entry name" value="Ankyrin repeat"/>
    <property type="match status" value="1"/>
</dbReference>
<feature type="region of interest" description="Disordered" evidence="3">
    <location>
        <begin position="1287"/>
        <end position="1341"/>
    </location>
</feature>
<dbReference type="Pfam" id="PF00023">
    <property type="entry name" value="Ank"/>
    <property type="match status" value="1"/>
</dbReference>
<dbReference type="InterPro" id="IPR046341">
    <property type="entry name" value="SET_dom_sf"/>
</dbReference>
<gene>
    <name evidence="4" type="ORF">CSUI_004314</name>
</gene>
<feature type="region of interest" description="Disordered" evidence="3">
    <location>
        <begin position="36"/>
        <end position="146"/>
    </location>
</feature>
<dbReference type="RefSeq" id="XP_067923516.1">
    <property type="nucleotide sequence ID" value="XM_068064507.1"/>
</dbReference>
<sequence length="1769" mass="192896">MFDKTLLRALKPLRSEDSSMCLADMERAATRRLAARLGHRRSGHSRDRHSHRSLAQEGQSSQAGETPEGGRSMPSTPTALSAKQSEAGDVAAERRKSGIYLDVSAPGGPTRRLGAQQGKKDDEHGVSVPASGEGEGGQQSSRPESVVFRRGSSALNGLDEAENEKIRAQHELQMLHTAVPDLLAKRQYEDAEKLVRFYLDRFPQVADLYVVFAEVYIQQQKYDRAIEMYWGALFCVPHNRSIVRYLRAAEETYLQQVTRIPHRFKSYLFDSAGIGYGSIPYTSEGRRGRDSSRTGISRRALSLLARDRERGEGDDAKSSVTASTTSTAAAGSASPAIPSVSNSRFCFRQVQRHGATQPSNSPGGVGRRSSLSPAPSSPPSRGSSPESGDESGLLKRQQSDGGAERLPYLVVRQGKQAACIAEVAFEPGQLVCRQLPYVSTPLLFEGGEIFTTCFHCLRERPVPDRGFSCPVSPHTCPFVFCSWDCLMRNVRVHALECELIPVFMAAAREANLSVASVLHVCRFLIKSGLDRQVLPPRRDTLYKVGEELQSYSESVRLGQPELYKQLNLLARRLEKEFPPSFYCYLTRRELIDIMLILNQYSPFIRSAGPAAAIQRRRHPDITVGMVFSPALANFHHSCVPTCCFSLDDDGYVSVRAICYIPVGGRLCVSMVEDLFLPSVARKGVDALPRVFGCGCIRCTDPTEGGRLVRGIRCVNCLRGYCSPFKSRALQKRLQAYGVGGAEVARKIRNLENVRRSMEGGRDGLTGEGGGGRSSQQGLFGDGLMNLFRFEEKRGRTSLHPGGGDGDGSDEDLDSGNGSHIIDELWQCNSCGDSSEYLSTHCERLETDAAYLVRKAERKLARGEKLRARKLFLEVIKRFNTLLHPNNHILYNAHVMAAGLLYSNPGQDVPQALVYVRRAVMAAEAVLPICHREKIFLYSRLAEITFAASIVEKLTNRGASPPPQFILEPMYTSLWNAVVCCGKESILALTARQQLRIYAAALDRATPPSLISYKLVTLNVFLDYYRKIFGRKTDSDEIIRGIVEHDPFKMAAAIARGGFHCPLSLEILSVFRDHHHLASGLSVMAIAASQTRVPLVKKLLEAGFDFLRGNELGVTPLLAMAAMPLLRTAGLSPTEEDALREEQLTRTSSSSSSSSSSLKKTGERSVGTAGIQRDLSDRLGGGQSPAGEGDRTDQDQAEIVRLFVRQCSRLDENSKYSKAKDELFKACTHSVLGRNGPLHYAAARGKKEVCRQLIRNGCSMRAQNAEGAIPLHLACASGDVETVRELLRAGSSSGREKRDSSREGRQAARSGTNRQAGQEGSGNTGRAEADGRGAGEFSPSDGEGQSALFSLYINSKTDRGETPLMLAAYGLQTEVVRLLLHRGADVNVVGQREQMTVLHALAVGVCRNFDVQYEALDLREDQAATMVMGMNSRTLASNIYSKSPTYLHVTDFIDARIPVVSRLASDLLIFPQEILKRLKRANAIGEILISYCDRTAYTRQLKSGYSASQLLAHLWERLFLLRNEVLGQSELRLAALTDRERQDIEAGWKCAAQLAFRLVAMLKPDTVADGLERDIALVESAGHEDRTPRKEDLAERRRRQLEREAPWVIWEDRHQNEAKYNAKNVEAAVSDAASKTASGTLEGKKDGALSKKMGDTGASEVDAKKSEEGKQDGETCKEGAPSPAGVKKGLPPPPGGAKKGPPPPPGGKKGLPPPPGGKKGGEEGGKSTAASGGGDGAPSSTKTPPPPPGKKKGPPGIGKKGTPPPPPPKK</sequence>
<feature type="compositionally biased region" description="Basic and acidic residues" evidence="3">
    <location>
        <begin position="305"/>
        <end position="317"/>
    </location>
</feature>
<dbReference type="GeneID" id="94427718"/>
<feature type="region of interest" description="Disordered" evidence="3">
    <location>
        <begin position="1133"/>
        <end position="1194"/>
    </location>
</feature>
<dbReference type="InterPro" id="IPR019734">
    <property type="entry name" value="TPR_rpt"/>
</dbReference>
<keyword evidence="5" id="KW-1185">Reference proteome</keyword>
<dbReference type="SUPFAM" id="SSF48452">
    <property type="entry name" value="TPR-like"/>
    <property type="match status" value="1"/>
</dbReference>
<dbReference type="PANTHER" id="PTHR46455:SF5">
    <property type="entry name" value="SET AND MYND DOMAIN CONTAINING, ARTHROPOD-SPECIFIC, MEMBER 4, ISOFORM A"/>
    <property type="match status" value="1"/>
</dbReference>
<feature type="region of interest" description="Disordered" evidence="3">
    <location>
        <begin position="351"/>
        <end position="400"/>
    </location>
</feature>
<dbReference type="Gene3D" id="1.25.40.20">
    <property type="entry name" value="Ankyrin repeat-containing domain"/>
    <property type="match status" value="2"/>
</dbReference>
<feature type="compositionally biased region" description="Basic and acidic residues" evidence="3">
    <location>
        <begin position="1660"/>
        <end position="1676"/>
    </location>
</feature>
<name>A0A2C6KXQ2_9APIC</name>
<dbReference type="Gene3D" id="1.10.220.160">
    <property type="match status" value="1"/>
</dbReference>
<dbReference type="VEuPathDB" id="ToxoDB:CSUI_004314"/>
<dbReference type="Pfam" id="PF12796">
    <property type="entry name" value="Ank_2"/>
    <property type="match status" value="1"/>
</dbReference>
<feature type="repeat" description="ANK" evidence="1">
    <location>
        <begin position="1232"/>
        <end position="1264"/>
    </location>
</feature>
<feature type="compositionally biased region" description="Low complexity" evidence="3">
    <location>
        <begin position="318"/>
        <end position="338"/>
    </location>
</feature>
<feature type="repeat" description="TPR" evidence="2">
    <location>
        <begin position="206"/>
        <end position="239"/>
    </location>
</feature>
<protein>
    <submittedName>
        <fullName evidence="4">Ankyrin repeat-containing</fullName>
    </submittedName>
</protein>
<evidence type="ECO:0000313" key="5">
    <source>
        <dbReference type="Proteomes" id="UP000221165"/>
    </source>
</evidence>
<evidence type="ECO:0000256" key="1">
    <source>
        <dbReference type="PROSITE-ProRule" id="PRU00023"/>
    </source>
</evidence>
<dbReference type="PROSITE" id="PS50005">
    <property type="entry name" value="TPR"/>
    <property type="match status" value="1"/>
</dbReference>
<organism evidence="4 5">
    <name type="scientific">Cystoisospora suis</name>
    <dbReference type="NCBI Taxonomy" id="483139"/>
    <lineage>
        <taxon>Eukaryota</taxon>
        <taxon>Sar</taxon>
        <taxon>Alveolata</taxon>
        <taxon>Apicomplexa</taxon>
        <taxon>Conoidasida</taxon>
        <taxon>Coccidia</taxon>
        <taxon>Eucoccidiorida</taxon>
        <taxon>Eimeriorina</taxon>
        <taxon>Sarcocystidae</taxon>
        <taxon>Cystoisospora</taxon>
    </lineage>
</organism>
<feature type="compositionally biased region" description="Basic residues" evidence="3">
    <location>
        <begin position="36"/>
        <end position="52"/>
    </location>
</feature>
<evidence type="ECO:0000313" key="4">
    <source>
        <dbReference type="EMBL" id="PHJ21837.1"/>
    </source>
</evidence>
<dbReference type="Proteomes" id="UP000221165">
    <property type="component" value="Unassembled WGS sequence"/>
</dbReference>
<proteinExistence type="predicted"/>
<accession>A0A2C6KXQ2</accession>
<feature type="compositionally biased region" description="Basic and acidic residues" evidence="3">
    <location>
        <begin position="1641"/>
        <end position="1653"/>
    </location>
</feature>
<dbReference type="PANTHER" id="PTHR46455">
    <property type="entry name" value="SET AND MYND DOMAIN CONTAINING, ARTHROPOD-SPECIFIC, MEMBER 4, ISOFORM A"/>
    <property type="match status" value="1"/>
</dbReference>
<feature type="region of interest" description="Disordered" evidence="3">
    <location>
        <begin position="1631"/>
        <end position="1769"/>
    </location>
</feature>
<feature type="repeat" description="ANK" evidence="1">
    <location>
        <begin position="1265"/>
        <end position="1297"/>
    </location>
</feature>
<dbReference type="OrthoDB" id="430364at2759"/>
<dbReference type="Gene3D" id="2.170.270.10">
    <property type="entry name" value="SET domain"/>
    <property type="match status" value="1"/>
</dbReference>
<feature type="region of interest" description="Disordered" evidence="3">
    <location>
        <begin position="280"/>
        <end position="338"/>
    </location>
</feature>
<comment type="caution">
    <text evidence="4">The sequence shown here is derived from an EMBL/GenBank/DDBJ whole genome shotgun (WGS) entry which is preliminary data.</text>
</comment>
<feature type="compositionally biased region" description="Low complexity" evidence="3">
    <location>
        <begin position="367"/>
        <end position="386"/>
    </location>
</feature>
<feature type="compositionally biased region" description="Gly residues" evidence="3">
    <location>
        <begin position="762"/>
        <end position="772"/>
    </location>
</feature>
<dbReference type="SMART" id="SM00248">
    <property type="entry name" value="ANK"/>
    <property type="match status" value="4"/>
</dbReference>
<keyword evidence="2" id="KW-0802">TPR repeat</keyword>
<feature type="compositionally biased region" description="Polar residues" evidence="3">
    <location>
        <begin position="1308"/>
        <end position="1317"/>
    </location>
</feature>
<dbReference type="InterPro" id="IPR036770">
    <property type="entry name" value="Ankyrin_rpt-contain_sf"/>
</dbReference>
<reference evidence="4 5" key="1">
    <citation type="journal article" date="2017" name="Int. J. Parasitol.">
        <title>The genome of the protozoan parasite Cystoisospora suis and a reverse vaccinology approach to identify vaccine candidates.</title>
        <authorList>
            <person name="Palmieri N."/>
            <person name="Shrestha A."/>
            <person name="Ruttkowski B."/>
            <person name="Beck T."/>
            <person name="Vogl C."/>
            <person name="Tomley F."/>
            <person name="Blake D.P."/>
            <person name="Joachim A."/>
        </authorList>
    </citation>
    <scope>NUCLEOTIDE SEQUENCE [LARGE SCALE GENOMIC DNA]</scope>
    <source>
        <strain evidence="4 5">Wien I</strain>
    </source>
</reference>
<dbReference type="PRINTS" id="PR01415">
    <property type="entry name" value="ANKYRIN"/>
</dbReference>
<dbReference type="PROSITE" id="PS50297">
    <property type="entry name" value="ANK_REP_REGION"/>
    <property type="match status" value="3"/>
</dbReference>
<dbReference type="InterPro" id="IPR053010">
    <property type="entry name" value="SET_SmydA-8"/>
</dbReference>
<evidence type="ECO:0000256" key="3">
    <source>
        <dbReference type="SAM" id="MobiDB-lite"/>
    </source>
</evidence>
<feature type="compositionally biased region" description="Basic and acidic residues" evidence="3">
    <location>
        <begin position="1293"/>
        <end position="1305"/>
    </location>
</feature>
<feature type="repeat" description="ANK" evidence="1">
    <location>
        <begin position="1358"/>
        <end position="1390"/>
    </location>
</feature>
<dbReference type="Gene3D" id="6.10.140.2220">
    <property type="match status" value="1"/>
</dbReference>
<feature type="compositionally biased region" description="Pro residues" evidence="3">
    <location>
        <begin position="1689"/>
        <end position="1715"/>
    </location>
</feature>
<feature type="region of interest" description="Disordered" evidence="3">
    <location>
        <begin position="756"/>
        <end position="777"/>
    </location>
</feature>
<dbReference type="SUPFAM" id="SSF82199">
    <property type="entry name" value="SET domain"/>
    <property type="match status" value="1"/>
</dbReference>
<dbReference type="Gene3D" id="1.25.40.10">
    <property type="entry name" value="Tetratricopeptide repeat domain"/>
    <property type="match status" value="1"/>
</dbReference>
<feature type="compositionally biased region" description="Polar residues" evidence="3">
    <location>
        <begin position="73"/>
        <end position="84"/>
    </location>
</feature>
<keyword evidence="1" id="KW-0040">ANK repeat</keyword>
<dbReference type="PROSITE" id="PS50088">
    <property type="entry name" value="ANK_REPEAT"/>
    <property type="match status" value="3"/>
</dbReference>
<dbReference type="InterPro" id="IPR011990">
    <property type="entry name" value="TPR-like_helical_dom_sf"/>
</dbReference>
<evidence type="ECO:0000256" key="2">
    <source>
        <dbReference type="PROSITE-ProRule" id="PRU00339"/>
    </source>
</evidence>
<dbReference type="EMBL" id="MIGC01001996">
    <property type="protein sequence ID" value="PHJ21837.1"/>
    <property type="molecule type" value="Genomic_DNA"/>
</dbReference>
<dbReference type="InterPro" id="IPR002110">
    <property type="entry name" value="Ankyrin_rpt"/>
</dbReference>
<feature type="compositionally biased region" description="Low complexity" evidence="3">
    <location>
        <begin position="1147"/>
        <end position="1156"/>
    </location>
</feature>